<accession>A0AAW1FR97</accession>
<organism evidence="3 4">
    <name type="scientific">Zoarces viviparus</name>
    <name type="common">Viviparous eelpout</name>
    <name type="synonym">Blennius viviparus</name>
    <dbReference type="NCBI Taxonomy" id="48416"/>
    <lineage>
        <taxon>Eukaryota</taxon>
        <taxon>Metazoa</taxon>
        <taxon>Chordata</taxon>
        <taxon>Craniata</taxon>
        <taxon>Vertebrata</taxon>
        <taxon>Euteleostomi</taxon>
        <taxon>Actinopterygii</taxon>
        <taxon>Neopterygii</taxon>
        <taxon>Teleostei</taxon>
        <taxon>Neoteleostei</taxon>
        <taxon>Acanthomorphata</taxon>
        <taxon>Eupercaria</taxon>
        <taxon>Perciformes</taxon>
        <taxon>Cottioidei</taxon>
        <taxon>Zoarcales</taxon>
        <taxon>Zoarcidae</taxon>
        <taxon>Zoarcinae</taxon>
        <taxon>Zoarces</taxon>
    </lineage>
</organism>
<dbReference type="EMBL" id="JBCEZU010000045">
    <property type="protein sequence ID" value="KAK9536229.1"/>
    <property type="molecule type" value="Genomic_DNA"/>
</dbReference>
<feature type="coiled-coil region" evidence="1">
    <location>
        <begin position="41"/>
        <end position="98"/>
    </location>
</feature>
<dbReference type="Proteomes" id="UP001488805">
    <property type="component" value="Unassembled WGS sequence"/>
</dbReference>
<keyword evidence="4" id="KW-1185">Reference proteome</keyword>
<evidence type="ECO:0000256" key="2">
    <source>
        <dbReference type="SAM" id="MobiDB-lite"/>
    </source>
</evidence>
<evidence type="ECO:0000313" key="4">
    <source>
        <dbReference type="Proteomes" id="UP001488805"/>
    </source>
</evidence>
<name>A0AAW1FR97_ZOAVI</name>
<sequence length="525" mass="63618">MDSQKPVNKQASQIAALKQKMAAKELSWEQEKQKILTALKLERDCRKLAKLEKDFTNQERDEIIDSLRQSLLENQKESAEFNQVVESLKEENKTFKKNWEKDNAKFEFDKKNMDLEAKRKAQQERQTILDLESYATQKDNELIRSEAEWKIKLTALEDRMRSELAAKEESFQREQELQRQSREMEEEWRNQKEEEIKLLTQQNADLQLHNRSLQELAQQNDKEKAQFKKEEKVRQTVLSLESYATQKDSELIRSEAEWEIKLTALEDLMRSEFAAKEESFQREQELQRQSREMEEDWRNQKEEEIKLLTQQNADLQLHNRSLQELAQQNDKEKAQFKEEKKVRQTVLSLESYATQKDSELIRSKEEWEIKLTALEDRMRSELAAKEESFQREQELQRQSREMEEEWRNQKEEIKLLTQQNADLQVHNRILQELAQQTDKEKAQFKKAEKKARKEAEKTQKKDRKEEEEREKKERNENEKRENEELKRKKKESKENEKREKEELKRQNNMEQSIWKKFLWTKKTSR</sequence>
<comment type="caution">
    <text evidence="3">The sequence shown here is derived from an EMBL/GenBank/DDBJ whole genome shotgun (WGS) entry which is preliminary data.</text>
</comment>
<evidence type="ECO:0000313" key="3">
    <source>
        <dbReference type="EMBL" id="KAK9536229.1"/>
    </source>
</evidence>
<evidence type="ECO:0000256" key="1">
    <source>
        <dbReference type="SAM" id="Coils"/>
    </source>
</evidence>
<gene>
    <name evidence="3" type="ORF">VZT92_006034</name>
</gene>
<dbReference type="AlphaFoldDB" id="A0AAW1FR97"/>
<protein>
    <submittedName>
        <fullName evidence="3">Uncharacterized protein</fullName>
    </submittedName>
</protein>
<feature type="compositionally biased region" description="Basic and acidic residues" evidence="2">
    <location>
        <begin position="437"/>
        <end position="507"/>
    </location>
</feature>
<feature type="region of interest" description="Disordered" evidence="2">
    <location>
        <begin position="383"/>
        <end position="407"/>
    </location>
</feature>
<reference evidence="3 4" key="1">
    <citation type="journal article" date="2024" name="Genome Biol. Evol.">
        <title>Chromosome-level genome assembly of the viviparous eelpout Zoarces viviparus.</title>
        <authorList>
            <person name="Fuhrmann N."/>
            <person name="Brasseur M.V."/>
            <person name="Bakowski C.E."/>
            <person name="Podsiadlowski L."/>
            <person name="Prost S."/>
            <person name="Krehenwinkel H."/>
            <person name="Mayer C."/>
        </authorList>
    </citation>
    <scope>NUCLEOTIDE SEQUENCE [LARGE SCALE GENOMIC DNA]</scope>
    <source>
        <strain evidence="3">NO-MEL_2022_Ind0_liver</strain>
    </source>
</reference>
<proteinExistence type="predicted"/>
<feature type="region of interest" description="Disordered" evidence="2">
    <location>
        <begin position="279"/>
        <end position="299"/>
    </location>
</feature>
<keyword evidence="1" id="KW-0175">Coiled coil</keyword>
<feature type="region of interest" description="Disordered" evidence="2">
    <location>
        <begin position="434"/>
        <end position="525"/>
    </location>
</feature>
<feature type="region of interest" description="Disordered" evidence="2">
    <location>
        <begin position="165"/>
        <end position="190"/>
    </location>
</feature>